<feature type="non-terminal residue" evidence="5">
    <location>
        <position position="1"/>
    </location>
</feature>
<dbReference type="PANTHER" id="PTHR16181">
    <property type="entry name" value="PROTEIN FAM83A-RELATED"/>
    <property type="match status" value="1"/>
</dbReference>
<comment type="similarity">
    <text evidence="1">Belongs to the FAM83 family.</text>
</comment>
<dbReference type="GeneID" id="107110714"/>
<gene>
    <name evidence="5" type="primary">LOC107110714</name>
</gene>
<protein>
    <submittedName>
        <fullName evidence="5">Protein FAM83F-like</fullName>
    </submittedName>
</protein>
<dbReference type="SUPFAM" id="SSF56024">
    <property type="entry name" value="Phospholipase D/nuclease"/>
    <property type="match status" value="1"/>
</dbReference>
<name>A0ABM1JZV8_GEKJA</name>
<dbReference type="RefSeq" id="XP_015266995.1">
    <property type="nucleotide sequence ID" value="XM_015411509.1"/>
</dbReference>
<sequence length="346" mass="38601">IIAVVMDQFTDRDIFQDIVDAAYKRRLPVYIILDEEGSKFFLEMCKGMELGDFQIRNIRVRSVTGVGYYTPSGKIKGNLASRFLLVDGEKVITGSYSFTWTSSHIDRNIVLFLSGQNVEMFDLEFRELYAISEEIDLYKQLNVPCPFCRDAGKPGFSSSTVARRINNPKYGFVAGVPPGEMMCWAHCHMQESPGDPQEKEEGSESKRRLHIFLDDLISVEQELPEIEPPLEDVSRADQSPQKLFSQSHQDLRTQSEDMSNADQSPQKKDEAASGETRSRQGKRFGAGLFRKAKHLPHSTADASSVTGETLTGDDFVSVAAPKEGRAALSVHSSGNTSGLLLRWFSG</sequence>
<evidence type="ECO:0000259" key="3">
    <source>
        <dbReference type="Pfam" id="PF07894"/>
    </source>
</evidence>
<dbReference type="Gene3D" id="3.30.870.10">
    <property type="entry name" value="Endonuclease Chain A"/>
    <property type="match status" value="1"/>
</dbReference>
<reference evidence="5" key="1">
    <citation type="submission" date="2025-08" db="UniProtKB">
        <authorList>
            <consortium name="RefSeq"/>
        </authorList>
    </citation>
    <scope>IDENTIFICATION</scope>
</reference>
<accession>A0ABM1JZV8</accession>
<feature type="compositionally biased region" description="Polar residues" evidence="2">
    <location>
        <begin position="236"/>
        <end position="248"/>
    </location>
</feature>
<feature type="region of interest" description="Disordered" evidence="2">
    <location>
        <begin position="289"/>
        <end position="308"/>
    </location>
</feature>
<evidence type="ECO:0000313" key="4">
    <source>
        <dbReference type="Proteomes" id="UP000694871"/>
    </source>
</evidence>
<feature type="region of interest" description="Disordered" evidence="2">
    <location>
        <begin position="233"/>
        <end position="281"/>
    </location>
</feature>
<proteinExistence type="inferred from homology"/>
<dbReference type="PANTHER" id="PTHR16181:SF29">
    <property type="entry name" value="PROTEIN FAM83A-RELATED"/>
    <property type="match status" value="1"/>
</dbReference>
<keyword evidence="4" id="KW-1185">Reference proteome</keyword>
<evidence type="ECO:0000313" key="5">
    <source>
        <dbReference type="RefSeq" id="XP_015266995.1"/>
    </source>
</evidence>
<evidence type="ECO:0000256" key="1">
    <source>
        <dbReference type="ARBA" id="ARBA00006937"/>
    </source>
</evidence>
<dbReference type="InterPro" id="IPR050944">
    <property type="entry name" value="FAM83"/>
</dbReference>
<feature type="domain" description="Scaffolding anchor of CK1" evidence="3">
    <location>
        <begin position="1"/>
        <end position="133"/>
    </location>
</feature>
<evidence type="ECO:0000256" key="2">
    <source>
        <dbReference type="SAM" id="MobiDB-lite"/>
    </source>
</evidence>
<dbReference type="InterPro" id="IPR012461">
    <property type="entry name" value="SACK1"/>
</dbReference>
<dbReference type="Proteomes" id="UP000694871">
    <property type="component" value="Unplaced"/>
</dbReference>
<organism evidence="4 5">
    <name type="scientific">Gekko japonicus</name>
    <name type="common">Schlegel's Japanese gecko</name>
    <dbReference type="NCBI Taxonomy" id="146911"/>
    <lineage>
        <taxon>Eukaryota</taxon>
        <taxon>Metazoa</taxon>
        <taxon>Chordata</taxon>
        <taxon>Craniata</taxon>
        <taxon>Vertebrata</taxon>
        <taxon>Euteleostomi</taxon>
        <taxon>Lepidosauria</taxon>
        <taxon>Squamata</taxon>
        <taxon>Bifurcata</taxon>
        <taxon>Gekkota</taxon>
        <taxon>Gekkonidae</taxon>
        <taxon>Gekkoninae</taxon>
        <taxon>Gekko</taxon>
    </lineage>
</organism>
<dbReference type="Pfam" id="PF07894">
    <property type="entry name" value="SACK1"/>
    <property type="match status" value="1"/>
</dbReference>